<dbReference type="InterPro" id="IPR025995">
    <property type="entry name" value="Tudor-knot"/>
</dbReference>
<feature type="domain" description="MYST-type HAT" evidence="10">
    <location>
        <begin position="887"/>
        <end position="1162"/>
    </location>
</feature>
<feature type="compositionally biased region" description="Basic and acidic residues" evidence="9">
    <location>
        <begin position="352"/>
        <end position="365"/>
    </location>
</feature>
<feature type="region of interest" description="Disordered" evidence="9">
    <location>
        <begin position="270"/>
        <end position="409"/>
    </location>
</feature>
<evidence type="ECO:0000256" key="4">
    <source>
        <dbReference type="ARBA" id="ARBA00022679"/>
    </source>
</evidence>
<proteinExistence type="inferred from homology"/>
<dbReference type="GO" id="GO:0035267">
    <property type="term" value="C:NuA4 histone acetyltransferase complex"/>
    <property type="evidence" value="ECO:0007669"/>
    <property type="project" value="TreeGrafter"/>
</dbReference>
<dbReference type="EMBL" id="OUUW01000003">
    <property type="protein sequence ID" value="SPP78759.1"/>
    <property type="molecule type" value="Genomic_DNA"/>
</dbReference>
<dbReference type="OrthoDB" id="787137at2759"/>
<evidence type="ECO:0000256" key="1">
    <source>
        <dbReference type="ARBA" id="ARBA00004123"/>
    </source>
</evidence>
<dbReference type="Pfam" id="PF11717">
    <property type="entry name" value="Tudor-knot"/>
    <property type="match status" value="1"/>
</dbReference>
<dbReference type="Pfam" id="PF01853">
    <property type="entry name" value="MOZ_SAS"/>
    <property type="match status" value="1"/>
</dbReference>
<dbReference type="SUPFAM" id="SSF54160">
    <property type="entry name" value="Chromo domain-like"/>
    <property type="match status" value="1"/>
</dbReference>
<dbReference type="FunFam" id="3.30.60.60:FF:000001">
    <property type="entry name" value="Histone acetyltransferase"/>
    <property type="match status" value="1"/>
</dbReference>
<dbReference type="Gene3D" id="1.10.10.10">
    <property type="entry name" value="Winged helix-like DNA-binding domain superfamily/Winged helix DNA-binding domain"/>
    <property type="match status" value="1"/>
</dbReference>
<dbReference type="CDD" id="cd04301">
    <property type="entry name" value="NAT_SF"/>
    <property type="match status" value="1"/>
</dbReference>
<dbReference type="Gene3D" id="2.30.30.140">
    <property type="match status" value="1"/>
</dbReference>
<reference evidence="12" key="1">
    <citation type="submission" date="2018-01" db="EMBL/GenBank/DDBJ databases">
        <authorList>
            <person name="Alioto T."/>
            <person name="Alioto T."/>
        </authorList>
    </citation>
    <scope>NUCLEOTIDE SEQUENCE [LARGE SCALE GENOMIC DNA]</scope>
</reference>
<name>A0A3B0JYK0_DROGU</name>
<evidence type="ECO:0000313" key="11">
    <source>
        <dbReference type="EMBL" id="SPP78759.1"/>
    </source>
</evidence>
<dbReference type="InterPro" id="IPR016181">
    <property type="entry name" value="Acyl_CoA_acyltransferase"/>
</dbReference>
<dbReference type="GO" id="GO:0140861">
    <property type="term" value="P:DNA repair-dependent chromatin remodeling"/>
    <property type="evidence" value="ECO:0007669"/>
    <property type="project" value="UniProtKB-ARBA"/>
</dbReference>
<feature type="region of interest" description="Disordered" evidence="9">
    <location>
        <begin position="461"/>
        <end position="512"/>
    </location>
</feature>
<feature type="active site" description="Proton donor/acceptor" evidence="7">
    <location>
        <position position="1063"/>
    </location>
</feature>
<dbReference type="PANTHER" id="PTHR10615:SF82">
    <property type="entry name" value="HISTONE ACETYLTRANSFERASE KAT8"/>
    <property type="match status" value="1"/>
</dbReference>
<sequence length="1186" mass="135300">MSEVDMEKPRVEDYARNEERHSREKEEGQELRVKKCSMEGEGEGEQHSPSSEQHSPSPSRNEKEQSREEEQEQSREEEQEQSREEEQEQSREEEQSCEEERSFDVEQEHQHQQEHSYEEEHSPEEQEQEQEHSREEELSPGEDYSLQKENLTLEEPPQSQEEHSHNEESFADEGLLADEEQLCDEGHLPVEVDEEQAQPMDEEQTPYEEQPRDGWASGFEEPEAYDVQPASYDVQLYGEDPSQQPLYDEQSRYLDVTTDCYMVEVDAEEKGAEAVGVAEEELTPIDVVDPTGLAHPRDQTEADEDGAPPAKREKPQPPPAPLYVNSPVTEDSSSSNSSTTTSGSSGSGSSSRHSEDFDDSTKDEASVDTVIYVEDLPPAPQSAQQKPQPQPQPQPQPIKYPMMDPDAPTKPIITEVVTIPAPRVNLLRYPMPSMPNIQHHMPPPPPRRPLDCELDADEVAMPGLPAKDCGDNINLPPYIPEPEPEPEAEAEAEPEPEPKRETPRQQFIYPRQPLDYQPQPRALVQQVPDNQQFVYPRKPLDLPPDNQKFVYPRQPLPVQTAQIIQDKYLPPRLPARQLIDSYKIKHRPPSGDRRRMPPPGPMRTVLGAEMVNISDDEDDLSDVEQTRSRSRSSSSGNGSGSGGASSSGSENESEDDDYILIEHDSNSAEAGTGTGTEAGAGAGAEAETETETETEAAAGSGDLGDGIVVNEDSEKVYYIRREDGTVHAGRVLQSRITENILMPNEYYVHYVGLNRRLDEWVGRHRISDNADDLGGITETASSLLQLDCDQPGTSREMLQQQALLAQQQQLLLQQQQQQRELEKERALREGNKDYYLSACENNRYDYSDRKMTRYQKRRYDEINHVQKSHAELTASQAALEKEHESITKIKYIDKLQFGNYEIDTWYFSPFPGEYGKARTLYVCEYCLKYMRLRRTYSHHTYKCRKRHPPGREIYRKGNISIFEVNGKNEPLYCQLLCLMAKLFLDHKVLYFDMDPFFFYILCEVDREGSHIVGYFSKEKKSPDNNNVACILVLPPHQRKGFGKLLIAFSYELSRREGVIGSPEKPLSDLGRLSYRSYWAFTLLELMRNRVSLEQTTIKELSEVSGITHDDIIYTLQSMKMIKYWKGQNVICVTTKTIFDHLLLPQFKKPKLTIDRNYLFWNPSNMRAPARPPLPINATALGQIPTQ</sequence>
<dbReference type="GO" id="GO:0005705">
    <property type="term" value="C:polytene chromosome interband"/>
    <property type="evidence" value="ECO:0007669"/>
    <property type="project" value="UniProtKB-ARBA"/>
</dbReference>
<keyword evidence="6 8" id="KW-0539">Nucleus</keyword>
<feature type="compositionally biased region" description="Pro residues" evidence="9">
    <location>
        <begin position="388"/>
        <end position="398"/>
    </location>
</feature>
<protein>
    <recommendedName>
        <fullName evidence="3 8">Histone acetyltransferase</fullName>
        <ecNumber evidence="3 8">2.3.1.48</ecNumber>
    </recommendedName>
</protein>
<dbReference type="PANTHER" id="PTHR10615">
    <property type="entry name" value="HISTONE ACETYLTRANSFERASE"/>
    <property type="match status" value="1"/>
</dbReference>
<feature type="compositionally biased region" description="Basic and acidic residues" evidence="9">
    <location>
        <begin position="60"/>
        <end position="137"/>
    </location>
</feature>
<dbReference type="InterPro" id="IPR040706">
    <property type="entry name" value="Zf-MYST"/>
</dbReference>
<dbReference type="Gene3D" id="3.40.630.30">
    <property type="match status" value="1"/>
</dbReference>
<accession>A0A3B0JYK0</accession>
<feature type="compositionally biased region" description="Acidic residues" evidence="9">
    <location>
        <begin position="191"/>
        <end position="206"/>
    </location>
</feature>
<feature type="compositionally biased region" description="Low complexity" evidence="9">
    <location>
        <begin position="332"/>
        <end position="351"/>
    </location>
</feature>
<evidence type="ECO:0000256" key="5">
    <source>
        <dbReference type="ARBA" id="ARBA00022990"/>
    </source>
</evidence>
<dbReference type="OMA" id="EASIMRM"/>
<dbReference type="EC" id="2.3.1.48" evidence="3 8"/>
<evidence type="ECO:0000256" key="9">
    <source>
        <dbReference type="SAM" id="MobiDB-lite"/>
    </source>
</evidence>
<dbReference type="FunFam" id="3.40.630.30:FF:000002">
    <property type="entry name" value="Histone acetyltransferase"/>
    <property type="match status" value="1"/>
</dbReference>
<dbReference type="InterPro" id="IPR036388">
    <property type="entry name" value="WH-like_DNA-bd_sf"/>
</dbReference>
<dbReference type="GO" id="GO:0046972">
    <property type="term" value="F:histone H4K16 acetyltransferase activity"/>
    <property type="evidence" value="ECO:0007669"/>
    <property type="project" value="TreeGrafter"/>
</dbReference>
<evidence type="ECO:0000313" key="12">
    <source>
        <dbReference type="Proteomes" id="UP000268350"/>
    </source>
</evidence>
<comment type="subcellular location">
    <subcellularLocation>
        <location evidence="1 8">Nucleus</location>
    </subcellularLocation>
</comment>
<evidence type="ECO:0000256" key="6">
    <source>
        <dbReference type="ARBA" id="ARBA00023242"/>
    </source>
</evidence>
<dbReference type="FunFam" id="1.10.10.10:FF:000022">
    <property type="entry name" value="Histone acetyltransferase"/>
    <property type="match status" value="1"/>
</dbReference>
<evidence type="ECO:0000259" key="10">
    <source>
        <dbReference type="PROSITE" id="PS51726"/>
    </source>
</evidence>
<organism evidence="11 12">
    <name type="scientific">Drosophila guanche</name>
    <name type="common">Fruit fly</name>
    <dbReference type="NCBI Taxonomy" id="7266"/>
    <lineage>
        <taxon>Eukaryota</taxon>
        <taxon>Metazoa</taxon>
        <taxon>Ecdysozoa</taxon>
        <taxon>Arthropoda</taxon>
        <taxon>Hexapoda</taxon>
        <taxon>Insecta</taxon>
        <taxon>Pterygota</taxon>
        <taxon>Neoptera</taxon>
        <taxon>Endopterygota</taxon>
        <taxon>Diptera</taxon>
        <taxon>Brachycera</taxon>
        <taxon>Muscomorpha</taxon>
        <taxon>Ephydroidea</taxon>
        <taxon>Drosophilidae</taxon>
        <taxon>Drosophila</taxon>
        <taxon>Sophophora</taxon>
    </lineage>
</organism>
<feature type="compositionally biased region" description="Basic and acidic residues" evidence="9">
    <location>
        <begin position="1"/>
        <end position="38"/>
    </location>
</feature>
<comment type="catalytic activity">
    <reaction evidence="8">
        <text>L-lysyl-[protein] + acetyl-CoA = N(6)-acetyl-L-lysyl-[protein] + CoA + H(+)</text>
        <dbReference type="Rhea" id="RHEA:45948"/>
        <dbReference type="Rhea" id="RHEA-COMP:9752"/>
        <dbReference type="Rhea" id="RHEA-COMP:10731"/>
        <dbReference type="ChEBI" id="CHEBI:15378"/>
        <dbReference type="ChEBI" id="CHEBI:29969"/>
        <dbReference type="ChEBI" id="CHEBI:57287"/>
        <dbReference type="ChEBI" id="CHEBI:57288"/>
        <dbReference type="ChEBI" id="CHEBI:61930"/>
        <dbReference type="EC" id="2.3.1.48"/>
    </reaction>
</comment>
<dbReference type="GO" id="GO:0072487">
    <property type="term" value="C:MSL complex"/>
    <property type="evidence" value="ECO:0007669"/>
    <property type="project" value="TreeGrafter"/>
</dbReference>
<feature type="region of interest" description="Disordered" evidence="9">
    <location>
        <begin position="574"/>
        <end position="706"/>
    </location>
</feature>
<dbReference type="Pfam" id="PF17772">
    <property type="entry name" value="zf-MYST"/>
    <property type="match status" value="1"/>
</dbReference>
<evidence type="ECO:0000256" key="7">
    <source>
        <dbReference type="PIRSR" id="PIRSR602717-51"/>
    </source>
</evidence>
<dbReference type="Proteomes" id="UP000268350">
    <property type="component" value="Unassembled WGS sequence"/>
</dbReference>
<dbReference type="Gene3D" id="3.30.60.60">
    <property type="entry name" value="N-acetyl transferase-like"/>
    <property type="match status" value="1"/>
</dbReference>
<feature type="compositionally biased region" description="Acidic residues" evidence="9">
    <location>
        <begin position="169"/>
        <end position="183"/>
    </location>
</feature>
<evidence type="ECO:0000256" key="8">
    <source>
        <dbReference type="RuleBase" id="RU361211"/>
    </source>
</evidence>
<keyword evidence="5" id="KW-0007">Acetylation</keyword>
<dbReference type="InterPro" id="IPR016197">
    <property type="entry name" value="Chromo-like_dom_sf"/>
</dbReference>
<gene>
    <name evidence="11" type="ORF">DGUA_6G011483</name>
</gene>
<keyword evidence="12" id="KW-1185">Reference proteome</keyword>
<feature type="compositionally biased region" description="Acidic residues" evidence="9">
    <location>
        <begin position="482"/>
        <end position="495"/>
    </location>
</feature>
<dbReference type="GO" id="GO:0005634">
    <property type="term" value="C:nucleus"/>
    <property type="evidence" value="ECO:0007669"/>
    <property type="project" value="UniProtKB-SubCell"/>
</dbReference>
<evidence type="ECO:0000256" key="3">
    <source>
        <dbReference type="ARBA" id="ARBA00013184"/>
    </source>
</evidence>
<dbReference type="GO" id="GO:0006355">
    <property type="term" value="P:regulation of DNA-templated transcription"/>
    <property type="evidence" value="ECO:0007669"/>
    <property type="project" value="InterPro"/>
</dbReference>
<keyword evidence="4" id="KW-0808">Transferase</keyword>
<dbReference type="SUPFAM" id="SSF55729">
    <property type="entry name" value="Acyl-CoA N-acyltransferases (Nat)"/>
    <property type="match status" value="1"/>
</dbReference>
<dbReference type="PROSITE" id="PS51726">
    <property type="entry name" value="MYST_HAT"/>
    <property type="match status" value="1"/>
</dbReference>
<dbReference type="InterPro" id="IPR002717">
    <property type="entry name" value="HAT_MYST-type"/>
</dbReference>
<evidence type="ECO:0000256" key="2">
    <source>
        <dbReference type="ARBA" id="ARBA00010107"/>
    </source>
</evidence>
<feature type="compositionally biased region" description="Gly residues" evidence="9">
    <location>
        <begin position="672"/>
        <end position="682"/>
    </location>
</feature>
<dbReference type="GO" id="GO:0044545">
    <property type="term" value="C:NSL complex"/>
    <property type="evidence" value="ECO:0007669"/>
    <property type="project" value="TreeGrafter"/>
</dbReference>
<feature type="compositionally biased region" description="Low complexity" evidence="9">
    <location>
        <begin position="47"/>
        <end position="59"/>
    </location>
</feature>
<dbReference type="InterPro" id="IPR050603">
    <property type="entry name" value="MYST_HAT"/>
</dbReference>
<feature type="region of interest" description="Disordered" evidence="9">
    <location>
        <begin position="1"/>
        <end position="230"/>
    </location>
</feature>
<dbReference type="STRING" id="7266.A0A3B0JYK0"/>
<comment type="similarity">
    <text evidence="2 8">Belongs to the MYST (SAS/MOZ) family.</text>
</comment>
<dbReference type="AlphaFoldDB" id="A0A3B0JYK0"/>